<dbReference type="Proteomes" id="UP000093476">
    <property type="component" value="Unassembled WGS sequence"/>
</dbReference>
<dbReference type="EMBL" id="LOMY01000026">
    <property type="protein sequence ID" value="OCQ54123.1"/>
    <property type="molecule type" value="Genomic_DNA"/>
</dbReference>
<keyword evidence="2" id="KW-1185">Reference proteome</keyword>
<dbReference type="PATRIC" id="fig|286156.4.peg.777"/>
<dbReference type="Pfam" id="PF05100">
    <property type="entry name" value="Phage_tail_L"/>
    <property type="match status" value="1"/>
</dbReference>
<gene>
    <name evidence="1" type="ORF">Ppb6_00673</name>
</gene>
<name>A0A1C0U8B9_9GAMM</name>
<dbReference type="GO" id="GO:0046718">
    <property type="term" value="P:symbiont entry into host cell"/>
    <property type="evidence" value="ECO:0007669"/>
    <property type="project" value="InterPro"/>
</dbReference>
<dbReference type="GO" id="GO:0030430">
    <property type="term" value="C:host cell cytoplasm"/>
    <property type="evidence" value="ECO:0007669"/>
    <property type="project" value="InterPro"/>
</dbReference>
<sequence length="232" mass="25835">METITSGIQALAPSALIELFELDLSVTKSGGKLLFHAGTNELSEPIIWQGKTYNPWPIAASGFDKNGQGKLPRPKMQISNFDGIISAEIQANEDLIGCKITRKLTLARFLDATNFKDGNPMADPNQHFADEIWFIDQKTFEDRDIVEFELASAFDLMGVQLPNRQIIKNSCQWQYRSAECGYTGPYFDKDDNLTTTPSADFCTKRLSSCRARRNYFADGIIAFGGFPGANRA</sequence>
<protein>
    <submittedName>
        <fullName evidence="1">Phage minor tail protein L</fullName>
    </submittedName>
</protein>
<dbReference type="RefSeq" id="WP_065822109.1">
    <property type="nucleotide sequence ID" value="NZ_CAWMQZ010000026.1"/>
</dbReference>
<dbReference type="GO" id="GO:0051536">
    <property type="term" value="F:iron-sulfur cluster binding"/>
    <property type="evidence" value="ECO:0007669"/>
    <property type="project" value="InterPro"/>
</dbReference>
<organism evidence="1 2">
    <name type="scientific">Photorhabdus australis subsp. thailandensis</name>
    <dbReference type="NCBI Taxonomy" id="2805096"/>
    <lineage>
        <taxon>Bacteria</taxon>
        <taxon>Pseudomonadati</taxon>
        <taxon>Pseudomonadota</taxon>
        <taxon>Gammaproteobacteria</taxon>
        <taxon>Enterobacterales</taxon>
        <taxon>Morganellaceae</taxon>
        <taxon>Photorhabdus</taxon>
    </lineage>
</organism>
<dbReference type="STRING" id="286156.Ppb6_00673"/>
<dbReference type="AlphaFoldDB" id="A0A1C0U8B9"/>
<proteinExistence type="predicted"/>
<evidence type="ECO:0000313" key="2">
    <source>
        <dbReference type="Proteomes" id="UP000093476"/>
    </source>
</evidence>
<dbReference type="NCBIfam" id="TIGR01600">
    <property type="entry name" value="phage_tail_L"/>
    <property type="match status" value="1"/>
</dbReference>
<reference evidence="1 2" key="1">
    <citation type="submission" date="2015-12" db="EMBL/GenBank/DDBJ databases">
        <title>Genome comparisons provide insights into the role of secondary metabolites in the pathogenic phase of the Photorhabdus life cycle.</title>
        <authorList>
            <person name="Tobias N.J."/>
            <person name="Mishra B."/>
            <person name="Gupta D.K."/>
            <person name="Thines M."/>
            <person name="Stinear T.P."/>
            <person name="Bode H.B."/>
        </authorList>
    </citation>
    <scope>NUCLEOTIDE SEQUENCE [LARGE SCALE GENOMIC DNA]</scope>
    <source>
        <strain evidence="1 2">PB68.1</strain>
    </source>
</reference>
<dbReference type="InterPro" id="IPR006487">
    <property type="entry name" value="Phage_lambda_L"/>
</dbReference>
<comment type="caution">
    <text evidence="1">The sequence shown here is derived from an EMBL/GenBank/DDBJ whole genome shotgun (WGS) entry which is preliminary data.</text>
</comment>
<accession>A0A1C0U8B9</accession>
<evidence type="ECO:0000313" key="1">
    <source>
        <dbReference type="EMBL" id="OCQ54123.1"/>
    </source>
</evidence>